<feature type="compositionally biased region" description="Low complexity" evidence="3">
    <location>
        <begin position="618"/>
        <end position="647"/>
    </location>
</feature>
<accession>A0AAW0W5Y1</accession>
<comment type="caution">
    <text evidence="6">The sequence shown here is derived from an EMBL/GenBank/DDBJ whole genome shotgun (WGS) entry which is preliminary data.</text>
</comment>
<name>A0AAW0W5Y1_CHEQU</name>
<feature type="compositionally biased region" description="Polar residues" evidence="3">
    <location>
        <begin position="685"/>
        <end position="696"/>
    </location>
</feature>
<dbReference type="AlphaFoldDB" id="A0AAW0W5Y1"/>
<dbReference type="Proteomes" id="UP001445076">
    <property type="component" value="Unassembled WGS sequence"/>
</dbReference>
<organism evidence="6 7">
    <name type="scientific">Cherax quadricarinatus</name>
    <name type="common">Australian red claw crayfish</name>
    <dbReference type="NCBI Taxonomy" id="27406"/>
    <lineage>
        <taxon>Eukaryota</taxon>
        <taxon>Metazoa</taxon>
        <taxon>Ecdysozoa</taxon>
        <taxon>Arthropoda</taxon>
        <taxon>Crustacea</taxon>
        <taxon>Multicrustacea</taxon>
        <taxon>Malacostraca</taxon>
        <taxon>Eumalacostraca</taxon>
        <taxon>Eucarida</taxon>
        <taxon>Decapoda</taxon>
        <taxon>Pleocyemata</taxon>
        <taxon>Astacidea</taxon>
        <taxon>Parastacoidea</taxon>
        <taxon>Parastacidae</taxon>
        <taxon>Cherax</taxon>
    </lineage>
</organism>
<feature type="region of interest" description="Disordered" evidence="3">
    <location>
        <begin position="1161"/>
        <end position="1211"/>
    </location>
</feature>
<dbReference type="GO" id="GO:0005085">
    <property type="term" value="F:guanyl-nucleotide exchange factor activity"/>
    <property type="evidence" value="ECO:0007669"/>
    <property type="project" value="UniProtKB-KW"/>
</dbReference>
<dbReference type="CDD" id="cd00160">
    <property type="entry name" value="RhoGEF"/>
    <property type="match status" value="1"/>
</dbReference>
<dbReference type="InterPro" id="IPR055251">
    <property type="entry name" value="SOS1_NGEF_PH"/>
</dbReference>
<dbReference type="InterPro" id="IPR000219">
    <property type="entry name" value="DH_dom"/>
</dbReference>
<dbReference type="InterPro" id="IPR001849">
    <property type="entry name" value="PH_domain"/>
</dbReference>
<dbReference type="PANTHER" id="PTHR45845">
    <property type="entry name" value="RHO GUANINE NUCLEOTIDE EXCHANGE FACTOR-RELATED"/>
    <property type="match status" value="1"/>
</dbReference>
<dbReference type="SUPFAM" id="SSF48065">
    <property type="entry name" value="DBL homology domain (DH-domain)"/>
    <property type="match status" value="1"/>
</dbReference>
<evidence type="ECO:0000256" key="1">
    <source>
        <dbReference type="ARBA" id="ARBA00022553"/>
    </source>
</evidence>
<feature type="region of interest" description="Disordered" evidence="3">
    <location>
        <begin position="1066"/>
        <end position="1119"/>
    </location>
</feature>
<feature type="compositionally biased region" description="Low complexity" evidence="3">
    <location>
        <begin position="1098"/>
        <end position="1119"/>
    </location>
</feature>
<dbReference type="CDD" id="cd13242">
    <property type="entry name" value="PH_puratrophin-1"/>
    <property type="match status" value="1"/>
</dbReference>
<evidence type="ECO:0000256" key="3">
    <source>
        <dbReference type="SAM" id="MobiDB-lite"/>
    </source>
</evidence>
<feature type="domain" description="PH" evidence="4">
    <location>
        <begin position="916"/>
        <end position="1027"/>
    </location>
</feature>
<evidence type="ECO:0000259" key="4">
    <source>
        <dbReference type="PROSITE" id="PS50003"/>
    </source>
</evidence>
<dbReference type="Gene3D" id="1.20.900.10">
    <property type="entry name" value="Dbl homology (DH) domain"/>
    <property type="match status" value="1"/>
</dbReference>
<feature type="domain" description="DH" evidence="5">
    <location>
        <begin position="728"/>
        <end position="904"/>
    </location>
</feature>
<keyword evidence="2" id="KW-0344">Guanine-nucleotide releasing factor</keyword>
<evidence type="ECO:0000313" key="6">
    <source>
        <dbReference type="EMBL" id="KAK8723996.1"/>
    </source>
</evidence>
<evidence type="ECO:0008006" key="8">
    <source>
        <dbReference type="Google" id="ProtNLM"/>
    </source>
</evidence>
<feature type="region of interest" description="Disordered" evidence="3">
    <location>
        <begin position="670"/>
        <end position="696"/>
    </location>
</feature>
<dbReference type="Gene3D" id="2.30.29.30">
    <property type="entry name" value="Pleckstrin-homology domain (PH domain)/Phosphotyrosine-binding domain (PTB)"/>
    <property type="match status" value="1"/>
</dbReference>
<dbReference type="FunFam" id="2.30.29.30:FF:000078">
    <property type="entry name" value="Guanine nucleotide exchange factor DBS"/>
    <property type="match status" value="1"/>
</dbReference>
<feature type="compositionally biased region" description="Acidic residues" evidence="3">
    <location>
        <begin position="54"/>
        <end position="68"/>
    </location>
</feature>
<keyword evidence="7" id="KW-1185">Reference proteome</keyword>
<dbReference type="EMBL" id="JARKIK010000087">
    <property type="protein sequence ID" value="KAK8723996.1"/>
    <property type="molecule type" value="Genomic_DNA"/>
</dbReference>
<dbReference type="SMART" id="SM00233">
    <property type="entry name" value="PH"/>
    <property type="match status" value="1"/>
</dbReference>
<gene>
    <name evidence="6" type="ORF">OTU49_011388</name>
</gene>
<dbReference type="Pfam" id="PF22697">
    <property type="entry name" value="SOS1_NGEF_PH"/>
    <property type="match status" value="1"/>
</dbReference>
<feature type="region of interest" description="Disordered" evidence="3">
    <location>
        <begin position="48"/>
        <end position="90"/>
    </location>
</feature>
<dbReference type="Pfam" id="PF00621">
    <property type="entry name" value="RhoGEF"/>
    <property type="match status" value="1"/>
</dbReference>
<dbReference type="PROSITE" id="PS50003">
    <property type="entry name" value="PH_DOMAIN"/>
    <property type="match status" value="1"/>
</dbReference>
<dbReference type="SMART" id="SM00325">
    <property type="entry name" value="RhoGEF"/>
    <property type="match status" value="1"/>
</dbReference>
<feature type="compositionally biased region" description="Low complexity" evidence="3">
    <location>
        <begin position="1180"/>
        <end position="1211"/>
    </location>
</feature>
<evidence type="ECO:0000259" key="5">
    <source>
        <dbReference type="PROSITE" id="PS50010"/>
    </source>
</evidence>
<reference evidence="6 7" key="1">
    <citation type="journal article" date="2024" name="BMC Genomics">
        <title>Genome assembly of redclaw crayfish (Cherax quadricarinatus) provides insights into its immune adaptation and hypoxia tolerance.</title>
        <authorList>
            <person name="Liu Z."/>
            <person name="Zheng J."/>
            <person name="Li H."/>
            <person name="Fang K."/>
            <person name="Wang S."/>
            <person name="He J."/>
            <person name="Zhou D."/>
            <person name="Weng S."/>
            <person name="Chi M."/>
            <person name="Gu Z."/>
            <person name="He J."/>
            <person name="Li F."/>
            <person name="Wang M."/>
        </authorList>
    </citation>
    <scope>NUCLEOTIDE SEQUENCE [LARGE SCALE GENOMIC DNA]</scope>
    <source>
        <strain evidence="6">ZL_2023a</strain>
    </source>
</reference>
<dbReference type="InterPro" id="IPR011993">
    <property type="entry name" value="PH-like_dom_sf"/>
</dbReference>
<evidence type="ECO:0000313" key="7">
    <source>
        <dbReference type="Proteomes" id="UP001445076"/>
    </source>
</evidence>
<dbReference type="InterPro" id="IPR035899">
    <property type="entry name" value="DBL_dom_sf"/>
</dbReference>
<dbReference type="SUPFAM" id="SSF50729">
    <property type="entry name" value="PH domain-like"/>
    <property type="match status" value="1"/>
</dbReference>
<dbReference type="InterPro" id="IPR052231">
    <property type="entry name" value="Rho_GEF_signaling-related"/>
</dbReference>
<protein>
    <recommendedName>
        <fullName evidence="8">Puratrophin-1</fullName>
    </recommendedName>
</protein>
<keyword evidence="1" id="KW-0597">Phosphoprotein</keyword>
<evidence type="ECO:0000256" key="2">
    <source>
        <dbReference type="ARBA" id="ARBA00022658"/>
    </source>
</evidence>
<sequence>MILVKKFLLMNISAPCRQSGLYSFWAAMGSPEKEDNSVKLTKFKKMSSTPELDKNDDEGDNGCDAEDNNESKDASKIPVQDGTHDQSHVTVRGWQNLTSESSVEVGKDRAPVVGAVGEDTAYCSRKGCPVVECVGVIDNESPVVGFINEKDKYISAGCMCDTDKDVTALECIDETDKGVGPGVEYVSGICGPVKCIKTDKVQSVHDTDLGSHTYMQPCCDLMNNVQSESANIDPLSGNSSDCMCSMTTCNANCKNLSTSVNHGANPECPSFTVTDGLDTTRPTYNADNAERSYKDTDCQCVEDQDSLHLSDVEDCSSTSTSDCPLDLSDLLRISEDVLSHSPGKTLNLLQRHLEKGGALLEEAASAGDTEASVKELARALHLHLTQFTDRLHHTRDRLQDTATCYHLLDKAYEWALEAMKVVGRVKGEGLASPEQVGAAARALTAHLEEHPPIPEDNFTAMTTLATRLNNHTLLQQCKMAQVRCQETHELLRNRQAALHKAKRQMEFDCQSFVDLGEVFGGGEEMSPLAWLACSPLNVSGRRRSVSSVGSRPREALSRCPSLDTDDDSVFLDPPPPPPPAKTPLEPRTSLGGIKEVRESAEDLQQPSPLPSPTTAKLTSTASGITTSSSGSSGTCGSSSCSSSESSGPVSVNKKFMKRANTWQYGLIPKEHTDESSGMDDGVPLSPTSHKSIPPSSAVNSHLLIRGSQLNLSINTDDLSQEEVKKSKTLLLIMRELIQTERDYVNSLEYIIENYIPELMREDIPQALRGQRNVVFGNIEKIYEFHSGYFLHALEACEMRPFAVGSIFLRYESQFYLYALYNKNKPKSDSLMSEYGSAFFRKKQLELEDRMDLASYLLKPVQRMGKYALILKQLLKECGRGEENYDDLLGAQEMVQFQLRHGNDLLAMDSLRDCDVNLKEQGRLLRQGEFVVWEGSRAKKSVRHVFLFEDLILFSKARRDPEKKTLDIFQYKHSMKMTDIGLTEQVSVSTTKFEIWFRKRKPSDTYLLQAANAEMKEAWTEEISKLLWRQALRNRTMRLHEMSSMGIGNKPCLDIRPSEDQISDRSISINQLNKAPRLRTGSTSTVGDLNGGVGKRPHSIISVSSSSASSSASSASSTHSSAVCPTYVGALNLGFEAGDSPRALHRSVTRTSQCSAESGILADMYSGGDDDSQSHRRVERSNSTVTTVSVDSALSPASSVSPTSPVSPVSPLAPSLIAVPPTRATDVIYEAPSVTPTSKDSSAKTLLTTEV</sequence>
<feature type="compositionally biased region" description="Polar residues" evidence="3">
    <location>
        <begin position="602"/>
        <end position="617"/>
    </location>
</feature>
<dbReference type="PROSITE" id="PS50010">
    <property type="entry name" value="DH_2"/>
    <property type="match status" value="1"/>
</dbReference>
<feature type="region of interest" description="Disordered" evidence="3">
    <location>
        <begin position="542"/>
        <end position="650"/>
    </location>
</feature>
<dbReference type="PANTHER" id="PTHR45845:SF3">
    <property type="entry name" value="PURATROPHIN-1-LIKE, ISOFORM A"/>
    <property type="match status" value="1"/>
</dbReference>
<feature type="compositionally biased region" description="Pro residues" evidence="3">
    <location>
        <begin position="572"/>
        <end position="581"/>
    </location>
</feature>
<proteinExistence type="predicted"/>